<dbReference type="InterPro" id="IPR000225">
    <property type="entry name" value="Armadillo"/>
</dbReference>
<dbReference type="Pfam" id="PF13513">
    <property type="entry name" value="HEAT_EZ"/>
    <property type="match status" value="1"/>
</dbReference>
<dbReference type="FunFam" id="1.25.10.10:FF:000027">
    <property type="entry name" value="Importin subunit beta-1"/>
    <property type="match status" value="1"/>
</dbReference>
<dbReference type="OMA" id="QQYQERW"/>
<dbReference type="InterPro" id="IPR016024">
    <property type="entry name" value="ARM-type_fold"/>
</dbReference>
<name>A0A0D2PC18_HYPSF</name>
<dbReference type="STRING" id="945553.A0A0D2PC18"/>
<dbReference type="PANTHER" id="PTHR10527">
    <property type="entry name" value="IMPORTIN BETA"/>
    <property type="match status" value="1"/>
</dbReference>
<dbReference type="Proteomes" id="UP000054270">
    <property type="component" value="Unassembled WGS sequence"/>
</dbReference>
<dbReference type="EMBL" id="KN817597">
    <property type="protein sequence ID" value="KJA17840.1"/>
    <property type="molecule type" value="Genomic_DNA"/>
</dbReference>
<evidence type="ECO:0000256" key="5">
    <source>
        <dbReference type="ARBA" id="ARBA00022490"/>
    </source>
</evidence>
<evidence type="ECO:0000256" key="3">
    <source>
        <dbReference type="ARBA" id="ARBA00010907"/>
    </source>
</evidence>
<evidence type="ECO:0000256" key="8">
    <source>
        <dbReference type="ARBA" id="ARBA00023242"/>
    </source>
</evidence>
<evidence type="ECO:0000313" key="13">
    <source>
        <dbReference type="Proteomes" id="UP000054270"/>
    </source>
</evidence>
<dbReference type="InterPro" id="IPR058584">
    <property type="entry name" value="IMB1_TNPO1-like_TPR"/>
</dbReference>
<evidence type="ECO:0000256" key="2">
    <source>
        <dbReference type="ARBA" id="ARBA00004496"/>
    </source>
</evidence>
<keyword evidence="5" id="KW-0963">Cytoplasm</keyword>
<dbReference type="PROSITE" id="PS50166">
    <property type="entry name" value="IMPORTIN_B_NT"/>
    <property type="match status" value="1"/>
</dbReference>
<dbReference type="GO" id="GO:0005737">
    <property type="term" value="C:cytoplasm"/>
    <property type="evidence" value="ECO:0007669"/>
    <property type="project" value="UniProtKB-SubCell"/>
</dbReference>
<comment type="similarity">
    <text evidence="3">Belongs to the importin beta family. Importin beta-1 subfamily.</text>
</comment>
<evidence type="ECO:0000259" key="11">
    <source>
        <dbReference type="PROSITE" id="PS50166"/>
    </source>
</evidence>
<keyword evidence="6" id="KW-0677">Repeat</keyword>
<evidence type="ECO:0000256" key="4">
    <source>
        <dbReference type="ARBA" id="ARBA00022448"/>
    </source>
</evidence>
<feature type="domain" description="Importin N-terminal" evidence="11">
    <location>
        <begin position="21"/>
        <end position="101"/>
    </location>
</feature>
<dbReference type="InterPro" id="IPR011989">
    <property type="entry name" value="ARM-like"/>
</dbReference>
<dbReference type="GO" id="GO:0005635">
    <property type="term" value="C:nuclear envelope"/>
    <property type="evidence" value="ECO:0007669"/>
    <property type="project" value="UniProtKB-SubCell"/>
</dbReference>
<dbReference type="Gene3D" id="1.25.10.10">
    <property type="entry name" value="Leucine-rich Repeat Variant"/>
    <property type="match status" value="1"/>
</dbReference>
<dbReference type="GO" id="GO:0006606">
    <property type="term" value="P:protein import into nucleus"/>
    <property type="evidence" value="ECO:0007669"/>
    <property type="project" value="InterPro"/>
</dbReference>
<dbReference type="GO" id="GO:0031267">
    <property type="term" value="F:small GTPase binding"/>
    <property type="evidence" value="ECO:0007669"/>
    <property type="project" value="InterPro"/>
</dbReference>
<evidence type="ECO:0000256" key="6">
    <source>
        <dbReference type="ARBA" id="ARBA00022737"/>
    </source>
</evidence>
<keyword evidence="7" id="KW-0653">Protein transport</keyword>
<reference evidence="13" key="1">
    <citation type="submission" date="2014-04" db="EMBL/GenBank/DDBJ databases">
        <title>Evolutionary Origins and Diversification of the Mycorrhizal Mutualists.</title>
        <authorList>
            <consortium name="DOE Joint Genome Institute"/>
            <consortium name="Mycorrhizal Genomics Consortium"/>
            <person name="Kohler A."/>
            <person name="Kuo A."/>
            <person name="Nagy L.G."/>
            <person name="Floudas D."/>
            <person name="Copeland A."/>
            <person name="Barry K.W."/>
            <person name="Cichocki N."/>
            <person name="Veneault-Fourrey C."/>
            <person name="LaButti K."/>
            <person name="Lindquist E.A."/>
            <person name="Lipzen A."/>
            <person name="Lundell T."/>
            <person name="Morin E."/>
            <person name="Murat C."/>
            <person name="Riley R."/>
            <person name="Ohm R."/>
            <person name="Sun H."/>
            <person name="Tunlid A."/>
            <person name="Henrissat B."/>
            <person name="Grigoriev I.V."/>
            <person name="Hibbett D.S."/>
            <person name="Martin F."/>
        </authorList>
    </citation>
    <scope>NUCLEOTIDE SEQUENCE [LARGE SCALE GENOMIC DNA]</scope>
    <source>
        <strain evidence="13">FD-334 SS-4</strain>
    </source>
</reference>
<evidence type="ECO:0000313" key="12">
    <source>
        <dbReference type="EMBL" id="KJA17840.1"/>
    </source>
</evidence>
<evidence type="ECO:0000256" key="1">
    <source>
        <dbReference type="ARBA" id="ARBA00004259"/>
    </source>
</evidence>
<dbReference type="AlphaFoldDB" id="A0A0D2PC18"/>
<evidence type="ECO:0000256" key="10">
    <source>
        <dbReference type="ARBA" id="ARBA00083566"/>
    </source>
</evidence>
<keyword evidence="13" id="KW-1185">Reference proteome</keyword>
<sequence>MNATELLANTLSPDAATRQDATQKMENAAQDNYPQYMLMLSSVLGDENIPLHVRNAAGIALKNALTAREANRQTDLASRWLNLPSDTKHKIKQDALMTLGSPNVKAGNFASQAVSAIAAVELPQGQWPELIETLLGFVNNPTNTNLRISTLQTIGFICEAIKPEILSLRSNEILTAVIHGARKEEPSADVQLAAIHSLYNSLEFVRENFDRDGERNYIMQVVCEATQNASVAVQVGAFECLVRIMNLYYDKMGLYMEQALFGLTVVGMKHPDERVALQAIEFWSTVCEEEVDLAIEAQEAQEYGDVPETESKFFAKIALPEIVPVLLRLLTKQEEDAEDDEWDVSMAAATCLTLLAGAVQDAIVPAVIPFIEAHIKDQDWHYREAAIMTFGSILEGPDPAVLTPLVNQALPLLIDMMGDSNLHVKDTTAWTLGRICDLLIGTIKPDVHLHPLISALVVGLNDSPRIIANCCWALMNLADQYGAYYEDEGEVSATGPLARYYEGVVNALLRVTESSGNEANYRTSAYEAITSYLTQATPDTITVVQSTAVTVLQRMEQLLSMQNQILGVDDRNNWNELQSNLCGVVICVVRKLNDGIQPLADRIMTLILQLIQSSGKTSTVLEDAFLVVGALASALENNFTPYISAFLPYLYPALKTHEDTQLCTVAVGIIGDISRALGEQSTQYAASFMTVLLENLQSEVLNRNVKISILSCFGDIALAIGPDFEPYFETTMGVLRQAGAVEPNPLDYDLVDYVGQLREGILEAYTGIVTGLKKSEKSTLLIPHSQNMLELVHRCLADEERSDALMRLSYGLIGDLAECFFSGQLKQLFLAPWVASELRSRSRMPDETKKTMRWAREMVKFATQ</sequence>
<organism evidence="12 13">
    <name type="scientific">Hypholoma sublateritium (strain FD-334 SS-4)</name>
    <dbReference type="NCBI Taxonomy" id="945553"/>
    <lineage>
        <taxon>Eukaryota</taxon>
        <taxon>Fungi</taxon>
        <taxon>Dikarya</taxon>
        <taxon>Basidiomycota</taxon>
        <taxon>Agaricomycotina</taxon>
        <taxon>Agaricomycetes</taxon>
        <taxon>Agaricomycetidae</taxon>
        <taxon>Agaricales</taxon>
        <taxon>Agaricineae</taxon>
        <taxon>Strophariaceae</taxon>
        <taxon>Hypholoma</taxon>
    </lineage>
</organism>
<dbReference type="Pfam" id="PF03810">
    <property type="entry name" value="IBN_N"/>
    <property type="match status" value="1"/>
</dbReference>
<dbReference type="OrthoDB" id="10263328at2759"/>
<gene>
    <name evidence="12" type="ORF">HYPSUDRAFT_70338</name>
</gene>
<evidence type="ECO:0000256" key="7">
    <source>
        <dbReference type="ARBA" id="ARBA00022927"/>
    </source>
</evidence>
<keyword evidence="8" id="KW-0539">Nucleus</keyword>
<keyword evidence="4" id="KW-0813">Transport</keyword>
<comment type="subcellular location">
    <subcellularLocation>
        <location evidence="2">Cytoplasm</location>
    </subcellularLocation>
    <subcellularLocation>
        <location evidence="1">Nucleus envelope</location>
    </subcellularLocation>
</comment>
<dbReference type="SMART" id="SM00913">
    <property type="entry name" value="IBN_N"/>
    <property type="match status" value="1"/>
</dbReference>
<dbReference type="InterPro" id="IPR040122">
    <property type="entry name" value="Importin_beta"/>
</dbReference>
<dbReference type="SMART" id="SM00185">
    <property type="entry name" value="ARM"/>
    <property type="match status" value="3"/>
</dbReference>
<proteinExistence type="inferred from homology"/>
<protein>
    <recommendedName>
        <fullName evidence="9">Importin-95</fullName>
    </recommendedName>
    <alternativeName>
        <fullName evidence="10">Karyopherin-95</fullName>
    </alternativeName>
</protein>
<dbReference type="InterPro" id="IPR001494">
    <property type="entry name" value="Importin-beta_N"/>
</dbReference>
<dbReference type="SUPFAM" id="SSF48371">
    <property type="entry name" value="ARM repeat"/>
    <property type="match status" value="1"/>
</dbReference>
<accession>A0A0D2PC18</accession>
<dbReference type="Pfam" id="PF25574">
    <property type="entry name" value="TPR_IMB1"/>
    <property type="match status" value="1"/>
</dbReference>
<evidence type="ECO:0000256" key="9">
    <source>
        <dbReference type="ARBA" id="ARBA00079884"/>
    </source>
</evidence>